<dbReference type="EMBL" id="JAPFFF010000009">
    <property type="protein sequence ID" value="KAK8883058.1"/>
    <property type="molecule type" value="Genomic_DNA"/>
</dbReference>
<evidence type="ECO:0000313" key="2">
    <source>
        <dbReference type="EMBL" id="KAK8883058.1"/>
    </source>
</evidence>
<proteinExistence type="predicted"/>
<gene>
    <name evidence="2" type="ORF">M9Y10_045706</name>
</gene>
<name>A0ABR2JW49_9EUKA</name>
<feature type="region of interest" description="Disordered" evidence="1">
    <location>
        <begin position="113"/>
        <end position="132"/>
    </location>
</feature>
<reference evidence="2 3" key="1">
    <citation type="submission" date="2024-04" db="EMBL/GenBank/DDBJ databases">
        <title>Tritrichomonas musculus Genome.</title>
        <authorList>
            <person name="Alves-Ferreira E."/>
            <person name="Grigg M."/>
            <person name="Lorenzi H."/>
            <person name="Galac M."/>
        </authorList>
    </citation>
    <scope>NUCLEOTIDE SEQUENCE [LARGE SCALE GENOMIC DNA]</scope>
    <source>
        <strain evidence="2 3">EAF2021</strain>
    </source>
</reference>
<feature type="region of interest" description="Disordered" evidence="1">
    <location>
        <begin position="1"/>
        <end position="60"/>
    </location>
</feature>
<evidence type="ECO:0008006" key="4">
    <source>
        <dbReference type="Google" id="ProtNLM"/>
    </source>
</evidence>
<evidence type="ECO:0000313" key="3">
    <source>
        <dbReference type="Proteomes" id="UP001470230"/>
    </source>
</evidence>
<protein>
    <recommendedName>
        <fullName evidence="4">Chromo shadow domain-containing protein</fullName>
    </recommendedName>
</protein>
<accession>A0ABR2JW49</accession>
<keyword evidence="3" id="KW-1185">Reference proteome</keyword>
<feature type="compositionally biased region" description="Polar residues" evidence="1">
    <location>
        <begin position="114"/>
        <end position="125"/>
    </location>
</feature>
<comment type="caution">
    <text evidence="2">The sequence shown here is derived from an EMBL/GenBank/DDBJ whole genome shotgun (WGS) entry which is preliminary data.</text>
</comment>
<dbReference type="Proteomes" id="UP001470230">
    <property type="component" value="Unassembled WGS sequence"/>
</dbReference>
<organism evidence="2 3">
    <name type="scientific">Tritrichomonas musculus</name>
    <dbReference type="NCBI Taxonomy" id="1915356"/>
    <lineage>
        <taxon>Eukaryota</taxon>
        <taxon>Metamonada</taxon>
        <taxon>Parabasalia</taxon>
        <taxon>Tritrichomonadida</taxon>
        <taxon>Tritrichomonadidae</taxon>
        <taxon>Tritrichomonas</taxon>
    </lineage>
</organism>
<feature type="compositionally biased region" description="Polar residues" evidence="1">
    <location>
        <begin position="36"/>
        <end position="54"/>
    </location>
</feature>
<evidence type="ECO:0000256" key="1">
    <source>
        <dbReference type="SAM" id="MobiDB-lite"/>
    </source>
</evidence>
<sequence length="132" mass="14918">MDTKVINIPPVNRAESQPNPNTKIRVHTESTEENQGDTSNAKSQQQNANDNTTKQHSRPIKEIRGILKCKMKQKTFVVVFADTEKEETVPIAQLHKFYTKELLDFYEAHIEQAPLSQKSTADNSKPPSPSNT</sequence>